<dbReference type="Pfam" id="PF00015">
    <property type="entry name" value="MCPsignal"/>
    <property type="match status" value="1"/>
</dbReference>
<dbReference type="InterPro" id="IPR003660">
    <property type="entry name" value="HAMP_dom"/>
</dbReference>
<dbReference type="Gene3D" id="1.10.287.950">
    <property type="entry name" value="Methyl-accepting chemotaxis protein"/>
    <property type="match status" value="1"/>
</dbReference>
<evidence type="ECO:0000256" key="8">
    <source>
        <dbReference type="SAM" id="Phobius"/>
    </source>
</evidence>
<evidence type="ECO:0000259" key="9">
    <source>
        <dbReference type="PROSITE" id="PS50111"/>
    </source>
</evidence>
<dbReference type="GO" id="GO:0016020">
    <property type="term" value="C:membrane"/>
    <property type="evidence" value="ECO:0007669"/>
    <property type="project" value="UniProtKB-SubCell"/>
</dbReference>
<evidence type="ECO:0000313" key="11">
    <source>
        <dbReference type="EMBL" id="KDE40960.1"/>
    </source>
</evidence>
<gene>
    <name evidence="11" type="ORF">ADINL_0609</name>
</gene>
<dbReference type="AlphaFoldDB" id="A0A063Y793"/>
<name>A0A063Y793_9GAMM</name>
<comment type="caution">
    <text evidence="11">The sequence shown here is derived from an EMBL/GenBank/DDBJ whole genome shotgun (WGS) entry which is preliminary data.</text>
</comment>
<dbReference type="GO" id="GO:0007165">
    <property type="term" value="P:signal transduction"/>
    <property type="evidence" value="ECO:0007669"/>
    <property type="project" value="UniProtKB-KW"/>
</dbReference>
<evidence type="ECO:0000256" key="6">
    <source>
        <dbReference type="ARBA" id="ARBA00029447"/>
    </source>
</evidence>
<evidence type="ECO:0000256" key="2">
    <source>
        <dbReference type="ARBA" id="ARBA00022692"/>
    </source>
</evidence>
<feature type="domain" description="HAMP" evidence="10">
    <location>
        <begin position="447"/>
        <end position="500"/>
    </location>
</feature>
<dbReference type="RefSeq" id="WP_036543820.1">
    <property type="nucleotide sequence ID" value="NZ_JMSZ01000015.1"/>
</dbReference>
<evidence type="ECO:0000259" key="10">
    <source>
        <dbReference type="PROSITE" id="PS50885"/>
    </source>
</evidence>
<evidence type="ECO:0000256" key="4">
    <source>
        <dbReference type="ARBA" id="ARBA00023136"/>
    </source>
</evidence>
<keyword evidence="4 8" id="KW-0472">Membrane</keyword>
<dbReference type="SMART" id="SM00304">
    <property type="entry name" value="HAMP"/>
    <property type="match status" value="2"/>
</dbReference>
<feature type="transmembrane region" description="Helical" evidence="8">
    <location>
        <begin position="423"/>
        <end position="446"/>
    </location>
</feature>
<dbReference type="OrthoDB" id="9806704at2"/>
<keyword evidence="2 8" id="KW-0812">Transmembrane</keyword>
<dbReference type="Proteomes" id="UP000027318">
    <property type="component" value="Unassembled WGS sequence"/>
</dbReference>
<evidence type="ECO:0000313" key="12">
    <source>
        <dbReference type="Proteomes" id="UP000027318"/>
    </source>
</evidence>
<dbReference type="GO" id="GO:0006935">
    <property type="term" value="P:chemotaxis"/>
    <property type="evidence" value="ECO:0007669"/>
    <property type="project" value="UniProtKB-ARBA"/>
</dbReference>
<proteinExistence type="inferred from homology"/>
<keyword evidence="3 8" id="KW-1133">Transmembrane helix</keyword>
<dbReference type="PANTHER" id="PTHR32089">
    <property type="entry name" value="METHYL-ACCEPTING CHEMOTAXIS PROTEIN MCPB"/>
    <property type="match status" value="1"/>
</dbReference>
<protein>
    <submittedName>
        <fullName evidence="11">Methyl-accepting chemotaxis protein</fullName>
    </submittedName>
</protein>
<dbReference type="PROSITE" id="PS50885">
    <property type="entry name" value="HAMP"/>
    <property type="match status" value="1"/>
</dbReference>
<reference evidence="11 12" key="1">
    <citation type="journal article" date="2005" name="Int. J. Syst. Evol. Microbiol.">
        <title>Nitrincola lacisaponensis gen. nov., sp. nov., a novel alkaliphilic bacterium isolated from an alkaline, saline lake.</title>
        <authorList>
            <person name="Dimitriu P.A."/>
            <person name="Shukla S.K."/>
            <person name="Conradt J."/>
            <person name="Marquez M.C."/>
            <person name="Ventosa A."/>
            <person name="Maglia A."/>
            <person name="Peyton B.M."/>
            <person name="Pinkart H.C."/>
            <person name="Mormile M.R."/>
        </authorList>
    </citation>
    <scope>NUCLEOTIDE SEQUENCE [LARGE SCALE GENOMIC DNA]</scope>
    <source>
        <strain evidence="11 12">4CA</strain>
    </source>
</reference>
<organism evidence="11 12">
    <name type="scientific">Nitrincola lacisaponensis</name>
    <dbReference type="NCBI Taxonomy" id="267850"/>
    <lineage>
        <taxon>Bacteria</taxon>
        <taxon>Pseudomonadati</taxon>
        <taxon>Pseudomonadota</taxon>
        <taxon>Gammaproteobacteria</taxon>
        <taxon>Oceanospirillales</taxon>
        <taxon>Oceanospirillaceae</taxon>
        <taxon>Nitrincola</taxon>
    </lineage>
</organism>
<dbReference type="PROSITE" id="PS50111">
    <property type="entry name" value="CHEMOTAXIS_TRANSDUC_2"/>
    <property type="match status" value="1"/>
</dbReference>
<dbReference type="EMBL" id="JMSZ01000015">
    <property type="protein sequence ID" value="KDE40960.1"/>
    <property type="molecule type" value="Genomic_DNA"/>
</dbReference>
<accession>A0A063Y793</accession>
<dbReference type="PATRIC" id="fig|267850.7.peg.603"/>
<keyword evidence="12" id="KW-1185">Reference proteome</keyword>
<evidence type="ECO:0000256" key="5">
    <source>
        <dbReference type="ARBA" id="ARBA00023224"/>
    </source>
</evidence>
<dbReference type="STRING" id="267850.ADINL_0609"/>
<comment type="subcellular location">
    <subcellularLocation>
        <location evidence="1">Membrane</location>
        <topology evidence="1">Multi-pass membrane protein</topology>
    </subcellularLocation>
</comment>
<evidence type="ECO:0000256" key="7">
    <source>
        <dbReference type="PROSITE-ProRule" id="PRU00284"/>
    </source>
</evidence>
<dbReference type="SMART" id="SM00283">
    <property type="entry name" value="MA"/>
    <property type="match status" value="1"/>
</dbReference>
<dbReference type="Gene3D" id="3.30.450.20">
    <property type="entry name" value="PAS domain"/>
    <property type="match status" value="1"/>
</dbReference>
<keyword evidence="5 7" id="KW-0807">Transducer</keyword>
<dbReference type="InterPro" id="IPR004089">
    <property type="entry name" value="MCPsignal_dom"/>
</dbReference>
<evidence type="ECO:0000256" key="1">
    <source>
        <dbReference type="ARBA" id="ARBA00004141"/>
    </source>
</evidence>
<dbReference type="PANTHER" id="PTHR32089:SF119">
    <property type="entry name" value="METHYL-ACCEPTING CHEMOTAXIS PROTEIN CTPL"/>
    <property type="match status" value="1"/>
</dbReference>
<comment type="similarity">
    <text evidence="6">Belongs to the methyl-accepting chemotaxis (MCP) protein family.</text>
</comment>
<evidence type="ECO:0000256" key="3">
    <source>
        <dbReference type="ARBA" id="ARBA00022989"/>
    </source>
</evidence>
<dbReference type="SUPFAM" id="SSF58104">
    <property type="entry name" value="Methyl-accepting chemotaxis protein (MCP) signaling domain"/>
    <property type="match status" value="1"/>
</dbReference>
<sequence>MSLQKKLLLIILALALMAAVTSSLLISSASLRAGESLLREQADLRVAMISQAQQQRLDEYLQGVQQQVANHARSVQARRAITGMGSAYRGYRLNAVVRSLENTDEVSAALQHYLQQGFAQSLLALNPGQSFDAAGYVASLSKPELVLQYYYLVESSGDWAQKQWVDEADDRSRYSIAHREFNPELREFSEAYGFTDLYYIDTSGNVVYSLLKHPDFGISVDHPLLSDTGLAQAYRQALQLPVEAAPVVTDFASYRPALDLPSAFVAMPVYEAGESEPAGVFAVRLTTEALQATLSNQGNRAALGLGETGDTYLLNRQGVLLSGKREFDSAPDVFLQQLSQLGSQQRELMQKRQSPVGILSLDSHAIQQAQAGQSGVEGYLNPMQQAVIGAFQPLTFAGLNWLLITEVDADEALAAVRELRREVVSYAVGITLAVLLLAGVAALLIARSLGKPVAVLKGSLVGIQQSRDLTRKSPLQGQDEFGQISTALNRLLEDIAQSVTQVGQAAGTVNTASSELLQGSEQTLKLLNQQRQRNQSAEALLGDLVSSATEVSEQAQTTHRLTQTADQEIDGSSRIIQQVIAEVQQMAEGVSDSASSITQLAKEFDQIGQVLEVISQLAAQTNLLALNAAIEAARAGEHGRGFAVVAEEVRKLAQRSHDATEQIQDIINGLLKNTRLAEQRMNSEQERSVALGKTALTAESALQTIGSALQAIVEANQDILTISTEQKRMTDELASVLQGSFDSARATQQQADENAAASERLGQVAHELNQTATQWKVSR</sequence>
<feature type="domain" description="Methyl-accepting transducer" evidence="9">
    <location>
        <begin position="505"/>
        <end position="741"/>
    </location>
</feature>